<reference evidence="8 11" key="2">
    <citation type="journal article" date="2020" name="Microbiol. Resour. Announc.">
        <title>Complete genome sequence of Pseudomonas otitidis strain MrB4, isolated from Lake Biwa in Japan.</title>
        <authorList>
            <person name="Miyazaki K."/>
            <person name="Hase E."/>
            <person name="Maruya T."/>
        </authorList>
    </citation>
    <scope>NUCLEOTIDE SEQUENCE [LARGE SCALE GENOMIC DNA]</scope>
    <source>
        <strain evidence="8 11">MrB4</strain>
    </source>
</reference>
<evidence type="ECO:0000256" key="6">
    <source>
        <dbReference type="RuleBase" id="RU004168"/>
    </source>
</evidence>
<evidence type="ECO:0000313" key="11">
    <source>
        <dbReference type="Proteomes" id="UP000501237"/>
    </source>
</evidence>
<dbReference type="InterPro" id="IPR036046">
    <property type="entry name" value="Acylphosphatase-like_dom_sf"/>
</dbReference>
<comment type="catalytic activity">
    <reaction evidence="4 5">
        <text>an acyl phosphate + H2O = a carboxylate + phosphate + H(+)</text>
        <dbReference type="Rhea" id="RHEA:14965"/>
        <dbReference type="ChEBI" id="CHEBI:15377"/>
        <dbReference type="ChEBI" id="CHEBI:15378"/>
        <dbReference type="ChEBI" id="CHEBI:29067"/>
        <dbReference type="ChEBI" id="CHEBI:43474"/>
        <dbReference type="ChEBI" id="CHEBI:59918"/>
        <dbReference type="EC" id="3.6.1.7"/>
    </reaction>
</comment>
<name>A0A1I0UMW7_9GAMM</name>
<feature type="active site" evidence="5">
    <location>
        <position position="20"/>
    </location>
</feature>
<feature type="active site" evidence="5">
    <location>
        <position position="38"/>
    </location>
</feature>
<evidence type="ECO:0000256" key="2">
    <source>
        <dbReference type="ARBA" id="ARBA00012150"/>
    </source>
</evidence>
<dbReference type="Gene3D" id="3.30.70.100">
    <property type="match status" value="1"/>
</dbReference>
<evidence type="ECO:0000256" key="4">
    <source>
        <dbReference type="ARBA" id="ARBA00047645"/>
    </source>
</evidence>
<evidence type="ECO:0000313" key="10">
    <source>
        <dbReference type="Proteomes" id="UP000461288"/>
    </source>
</evidence>
<dbReference type="RefSeq" id="WP_074971895.1">
    <property type="nucleotide sequence ID" value="NZ_AP022642.1"/>
</dbReference>
<organism evidence="9 10">
    <name type="scientific">Metapseudomonas otitidis</name>
    <dbReference type="NCBI Taxonomy" id="319939"/>
    <lineage>
        <taxon>Bacteria</taxon>
        <taxon>Pseudomonadati</taxon>
        <taxon>Pseudomonadota</taxon>
        <taxon>Gammaproteobacteria</taxon>
        <taxon>Pseudomonadales</taxon>
        <taxon>Pseudomonadaceae</taxon>
        <taxon>Metapseudomonas</taxon>
    </lineage>
</organism>
<accession>A0A1I0UMW7</accession>
<evidence type="ECO:0000313" key="8">
    <source>
        <dbReference type="EMBL" id="BCA30293.1"/>
    </source>
</evidence>
<dbReference type="NCBIfam" id="NF011014">
    <property type="entry name" value="PRK14442.1"/>
    <property type="match status" value="1"/>
</dbReference>
<dbReference type="InterPro" id="IPR017968">
    <property type="entry name" value="Acylphosphatase_CS"/>
</dbReference>
<evidence type="ECO:0000259" key="7">
    <source>
        <dbReference type="PROSITE" id="PS51160"/>
    </source>
</evidence>
<dbReference type="Pfam" id="PF00708">
    <property type="entry name" value="Acylphosphatase"/>
    <property type="match status" value="1"/>
</dbReference>
<comment type="similarity">
    <text evidence="1 6">Belongs to the acylphosphatase family.</text>
</comment>
<dbReference type="EMBL" id="AP022642">
    <property type="protein sequence ID" value="BCA30293.1"/>
    <property type="molecule type" value="Genomic_DNA"/>
</dbReference>
<dbReference type="PANTHER" id="PTHR47268">
    <property type="entry name" value="ACYLPHOSPHATASE"/>
    <property type="match status" value="1"/>
</dbReference>
<gene>
    <name evidence="8" type="primary">acyP</name>
    <name evidence="9" type="ORF">GO594_17480</name>
    <name evidence="8" type="ORF">PtoMrB4_42700</name>
</gene>
<dbReference type="EC" id="3.6.1.7" evidence="2 5"/>
<dbReference type="Proteomes" id="UP000461288">
    <property type="component" value="Unassembled WGS sequence"/>
</dbReference>
<dbReference type="EMBL" id="WTFN01000042">
    <property type="protein sequence ID" value="MWK57772.1"/>
    <property type="molecule type" value="Genomic_DNA"/>
</dbReference>
<dbReference type="KEGG" id="poj:PtoMrB4_42700"/>
<dbReference type="PROSITE" id="PS00151">
    <property type="entry name" value="ACYLPHOSPHATASE_2"/>
    <property type="match status" value="1"/>
</dbReference>
<evidence type="ECO:0000256" key="1">
    <source>
        <dbReference type="ARBA" id="ARBA00005614"/>
    </source>
</evidence>
<sequence>MARICMHGYVSGKVQGVYYRQSTQEEADRLELDGWVRNLEDGRVEVLFEGEEAAVRELAAWLEQGPEEARVSAVELEVHPLQGIAGFVVRR</sequence>
<evidence type="ECO:0000313" key="9">
    <source>
        <dbReference type="EMBL" id="MWK57772.1"/>
    </source>
</evidence>
<dbReference type="SUPFAM" id="SSF54975">
    <property type="entry name" value="Acylphosphatase/BLUF domain-like"/>
    <property type="match status" value="1"/>
</dbReference>
<dbReference type="InterPro" id="IPR001792">
    <property type="entry name" value="Acylphosphatase-like_dom"/>
</dbReference>
<keyword evidence="5" id="KW-0378">Hydrolase</keyword>
<evidence type="ECO:0000256" key="5">
    <source>
        <dbReference type="PROSITE-ProRule" id="PRU00520"/>
    </source>
</evidence>
<evidence type="ECO:0000256" key="3">
    <source>
        <dbReference type="ARBA" id="ARBA00015991"/>
    </source>
</evidence>
<proteinExistence type="inferred from homology"/>
<dbReference type="STRING" id="319939.SAMN05216263_115116"/>
<dbReference type="GeneID" id="57399488"/>
<dbReference type="Proteomes" id="UP000501237">
    <property type="component" value="Chromosome"/>
</dbReference>
<dbReference type="GO" id="GO:0003998">
    <property type="term" value="F:acylphosphatase activity"/>
    <property type="evidence" value="ECO:0007669"/>
    <property type="project" value="UniProtKB-EC"/>
</dbReference>
<dbReference type="InterPro" id="IPR020456">
    <property type="entry name" value="Acylphosphatase"/>
</dbReference>
<reference evidence="9 10" key="1">
    <citation type="submission" date="2019-12" db="EMBL/GenBank/DDBJ databases">
        <title>Draft genome sequence of Pseudomonas otitidis recovered from a chicken carcass.</title>
        <authorList>
            <person name="Vieira T.R."/>
            <person name="Oliviera E.F.C."/>
            <person name="Silva N.M.V."/>
            <person name="Sambrano G.E."/>
            <person name="Cibulski S.P."/>
            <person name="Cardoso M.R.I."/>
        </authorList>
    </citation>
    <scope>NUCLEOTIDE SEQUENCE [LARGE SCALE GENOMIC DNA]</scope>
    <source>
        <strain evidence="9 10">25_K</strain>
    </source>
</reference>
<dbReference type="NCBIfam" id="NF011022">
    <property type="entry name" value="PRK14451.1"/>
    <property type="match status" value="1"/>
</dbReference>
<dbReference type="PROSITE" id="PS51160">
    <property type="entry name" value="ACYLPHOSPHATASE_3"/>
    <property type="match status" value="1"/>
</dbReference>
<dbReference type="AlphaFoldDB" id="A0A1I0UMW7"/>
<feature type="domain" description="Acylphosphatase-like" evidence="7">
    <location>
        <begin position="5"/>
        <end position="91"/>
    </location>
</feature>
<protein>
    <recommendedName>
        <fullName evidence="3 5">acylphosphatase</fullName>
        <ecNumber evidence="2 5">3.6.1.7</ecNumber>
    </recommendedName>
</protein>
<dbReference type="PANTHER" id="PTHR47268:SF4">
    <property type="entry name" value="ACYLPHOSPHATASE"/>
    <property type="match status" value="1"/>
</dbReference>